<reference evidence="2 3" key="1">
    <citation type="submission" date="2021-06" db="EMBL/GenBank/DDBJ databases">
        <title>Gemonas diversity in paddy soil.</title>
        <authorList>
            <person name="Liu G."/>
        </authorList>
    </citation>
    <scope>NUCLEOTIDE SEQUENCE [LARGE SCALE GENOMIC DNA]</scope>
    <source>
        <strain evidence="2 3">RG29</strain>
    </source>
</reference>
<dbReference type="EMBL" id="CP076724">
    <property type="protein sequence ID" value="QWV96531.1"/>
    <property type="molecule type" value="Genomic_DNA"/>
</dbReference>
<feature type="signal peptide" evidence="1">
    <location>
        <begin position="1"/>
        <end position="23"/>
    </location>
</feature>
<evidence type="ECO:0000256" key="1">
    <source>
        <dbReference type="SAM" id="SignalP"/>
    </source>
</evidence>
<evidence type="ECO:0000313" key="2">
    <source>
        <dbReference type="EMBL" id="QWV96531.1"/>
    </source>
</evidence>
<keyword evidence="3" id="KW-1185">Reference proteome</keyword>
<accession>A0ABX8JEW5</accession>
<proteinExistence type="predicted"/>
<protein>
    <submittedName>
        <fullName evidence="2">Cytochrome C</fullName>
    </submittedName>
</protein>
<organism evidence="2 3">
    <name type="scientific">Geomonas diazotrophica</name>
    <dbReference type="NCBI Taxonomy" id="2843197"/>
    <lineage>
        <taxon>Bacteria</taxon>
        <taxon>Pseudomonadati</taxon>
        <taxon>Thermodesulfobacteriota</taxon>
        <taxon>Desulfuromonadia</taxon>
        <taxon>Geobacterales</taxon>
        <taxon>Geobacteraceae</taxon>
        <taxon>Geomonas</taxon>
    </lineage>
</organism>
<evidence type="ECO:0000313" key="3">
    <source>
        <dbReference type="Proteomes" id="UP000683493"/>
    </source>
</evidence>
<dbReference type="Proteomes" id="UP000683493">
    <property type="component" value="Chromosome"/>
</dbReference>
<keyword evidence="1" id="KW-0732">Signal</keyword>
<dbReference type="PROSITE" id="PS51257">
    <property type="entry name" value="PROKAR_LIPOPROTEIN"/>
    <property type="match status" value="1"/>
</dbReference>
<sequence length="324" mass="33369">MSVRRLPMELVLGALALTVLMVAGCDQGTASLTGSTGGQSVTVSKVTTRVATKDEVGTLPSHAKQRLSAPPAVAVFGMIYIDASTGKERIFDGKLWVPHDKTVDSFYAAQNAAASDTKTTAKTAASMVQEDVCTDGDPACTPSGAHGGPGTTPAGHYAYGCAVCHKVGGVVSFAKNGPAFASGLPAPTYNTSTRTCSNVACHVVSGSFSYYSYNWGSDQYDLVTVTYGGLTPRPTSSWFSTGAAGCTACHDDPPRSGSTGSNTWHSGYHGNQGPTGERNQCQFCHPDASSPGNGIGDTITNKSLHANGVADVSATFTSACFDCH</sequence>
<gene>
    <name evidence="2" type="ORF">KP005_14270</name>
</gene>
<feature type="chain" id="PRO_5046877859" evidence="1">
    <location>
        <begin position="24"/>
        <end position="324"/>
    </location>
</feature>
<name>A0ABX8JEW5_9BACT</name>